<dbReference type="GO" id="GO:0022857">
    <property type="term" value="F:transmembrane transporter activity"/>
    <property type="evidence" value="ECO:0007669"/>
    <property type="project" value="InterPro"/>
</dbReference>
<dbReference type="AlphaFoldDB" id="A0A1F5TM48"/>
<feature type="transmembrane region" description="Helical" evidence="4">
    <location>
        <begin position="369"/>
        <end position="389"/>
    </location>
</feature>
<evidence type="ECO:0000313" key="7">
    <source>
        <dbReference type="Proteomes" id="UP000177579"/>
    </source>
</evidence>
<feature type="transmembrane region" description="Helical" evidence="4">
    <location>
        <begin position="20"/>
        <end position="40"/>
    </location>
</feature>
<dbReference type="InterPro" id="IPR020846">
    <property type="entry name" value="MFS_dom"/>
</dbReference>
<accession>A0A1F5TM48</accession>
<dbReference type="PANTHER" id="PTHR23526">
    <property type="entry name" value="INTEGRAL MEMBRANE TRANSPORT PROTEIN-RELATED"/>
    <property type="match status" value="1"/>
</dbReference>
<organism evidence="6 7">
    <name type="scientific">Candidatus Falkowbacteria bacterium RIFOXYD2_FULL_34_120</name>
    <dbReference type="NCBI Taxonomy" id="1798007"/>
    <lineage>
        <taxon>Bacteria</taxon>
        <taxon>Candidatus Falkowiibacteriota</taxon>
    </lineage>
</organism>
<gene>
    <name evidence="6" type="ORF">A2531_02070</name>
</gene>
<evidence type="ECO:0000313" key="6">
    <source>
        <dbReference type="EMBL" id="OGF39990.1"/>
    </source>
</evidence>
<dbReference type="EMBL" id="MFGO01000039">
    <property type="protein sequence ID" value="OGF39990.1"/>
    <property type="molecule type" value="Genomic_DNA"/>
</dbReference>
<feature type="transmembrane region" description="Helical" evidence="4">
    <location>
        <begin position="282"/>
        <end position="299"/>
    </location>
</feature>
<dbReference type="PANTHER" id="PTHR23526:SF4">
    <property type="entry name" value="INTEGRAL MEMBRANE TRANSPORT PROTEIN"/>
    <property type="match status" value="1"/>
</dbReference>
<evidence type="ECO:0000256" key="3">
    <source>
        <dbReference type="ARBA" id="ARBA00023136"/>
    </source>
</evidence>
<dbReference type="SUPFAM" id="SSF103473">
    <property type="entry name" value="MFS general substrate transporter"/>
    <property type="match status" value="1"/>
</dbReference>
<dbReference type="Pfam" id="PF07690">
    <property type="entry name" value="MFS_1"/>
    <property type="match status" value="1"/>
</dbReference>
<keyword evidence="1 4" id="KW-0812">Transmembrane</keyword>
<evidence type="ECO:0000259" key="5">
    <source>
        <dbReference type="PROSITE" id="PS50850"/>
    </source>
</evidence>
<reference evidence="6 7" key="1">
    <citation type="journal article" date="2016" name="Nat. Commun.">
        <title>Thousands of microbial genomes shed light on interconnected biogeochemical processes in an aquifer system.</title>
        <authorList>
            <person name="Anantharaman K."/>
            <person name="Brown C.T."/>
            <person name="Hug L.A."/>
            <person name="Sharon I."/>
            <person name="Castelle C.J."/>
            <person name="Probst A.J."/>
            <person name="Thomas B.C."/>
            <person name="Singh A."/>
            <person name="Wilkins M.J."/>
            <person name="Karaoz U."/>
            <person name="Brodie E.L."/>
            <person name="Williams K.H."/>
            <person name="Hubbard S.S."/>
            <person name="Banfield J.F."/>
        </authorList>
    </citation>
    <scope>NUCLEOTIDE SEQUENCE [LARGE SCALE GENOMIC DNA]</scope>
</reference>
<feature type="transmembrane region" description="Helical" evidence="4">
    <location>
        <begin position="166"/>
        <end position="186"/>
    </location>
</feature>
<sequence>MFKKEKIPEGIRILTWSTSVRWFGWGLGEAFVPIFLLSFSENFSETGLLASIYNITFFLSIPFAGYLADNIKIRSMILAGLIIYIFIGLGYFLAGATGAIIFIVIARGLNGIAYSLDQVGRESYFIRHYPEDKISKIFGKFDVITNFWWIIAVIIGLLLVKFAFLPIHWLLFFITPTSIISFLIVLRLKEGERNHNKGILFLKVYSNLFRDIKNFSTGLKFILVLTFITGILSSVIYFFIPVFAYLNGDGLVNSTILALVYAMPILFGKILGKIADEKRENIYFISFSFVVLILVSLMFTKNYFLLLIIMFLSSAIFELISLTNKGMIARFADRTHLGEIDGSLNGVSAVGAVVGPLLFGFLLDSISQPNAYLFIVSISAVALLVSFWGTKKCFQVR</sequence>
<evidence type="ECO:0000256" key="1">
    <source>
        <dbReference type="ARBA" id="ARBA00022692"/>
    </source>
</evidence>
<keyword evidence="3 4" id="KW-0472">Membrane</keyword>
<dbReference type="Gene3D" id="1.20.1250.20">
    <property type="entry name" value="MFS general substrate transporter like domains"/>
    <property type="match status" value="1"/>
</dbReference>
<proteinExistence type="predicted"/>
<feature type="transmembrane region" description="Helical" evidence="4">
    <location>
        <begin position="46"/>
        <end position="68"/>
    </location>
</feature>
<feature type="transmembrane region" description="Helical" evidence="4">
    <location>
        <begin position="344"/>
        <end position="363"/>
    </location>
</feature>
<keyword evidence="2 4" id="KW-1133">Transmembrane helix</keyword>
<dbReference type="InterPro" id="IPR011701">
    <property type="entry name" value="MFS"/>
</dbReference>
<protein>
    <recommendedName>
        <fullName evidence="5">Major facilitator superfamily (MFS) profile domain-containing protein</fullName>
    </recommendedName>
</protein>
<feature type="transmembrane region" description="Helical" evidence="4">
    <location>
        <begin position="221"/>
        <end position="245"/>
    </location>
</feature>
<dbReference type="InterPro" id="IPR036259">
    <property type="entry name" value="MFS_trans_sf"/>
</dbReference>
<name>A0A1F5TM48_9BACT</name>
<dbReference type="PROSITE" id="PS50850">
    <property type="entry name" value="MFS"/>
    <property type="match status" value="1"/>
</dbReference>
<comment type="caution">
    <text evidence="6">The sequence shown here is derived from an EMBL/GenBank/DDBJ whole genome shotgun (WGS) entry which is preliminary data.</text>
</comment>
<evidence type="ECO:0000256" key="4">
    <source>
        <dbReference type="SAM" id="Phobius"/>
    </source>
</evidence>
<dbReference type="Proteomes" id="UP000177579">
    <property type="component" value="Unassembled WGS sequence"/>
</dbReference>
<evidence type="ECO:0000256" key="2">
    <source>
        <dbReference type="ARBA" id="ARBA00022989"/>
    </source>
</evidence>
<feature type="domain" description="Major facilitator superfamily (MFS) profile" evidence="5">
    <location>
        <begin position="1"/>
        <end position="394"/>
    </location>
</feature>
<feature type="transmembrane region" description="Helical" evidence="4">
    <location>
        <begin position="305"/>
        <end position="323"/>
    </location>
</feature>
<feature type="transmembrane region" description="Helical" evidence="4">
    <location>
        <begin position="137"/>
        <end position="160"/>
    </location>
</feature>
<dbReference type="InterPro" id="IPR052528">
    <property type="entry name" value="Sugar_transport-like"/>
</dbReference>
<feature type="transmembrane region" description="Helical" evidence="4">
    <location>
        <begin position="251"/>
        <end position="270"/>
    </location>
</feature>